<keyword evidence="3" id="KW-1185">Reference proteome</keyword>
<dbReference type="AlphaFoldDB" id="A0AAU9JIG1"/>
<keyword evidence="1" id="KW-0175">Coiled coil</keyword>
<evidence type="ECO:0000256" key="1">
    <source>
        <dbReference type="SAM" id="Coils"/>
    </source>
</evidence>
<dbReference type="Proteomes" id="UP001162131">
    <property type="component" value="Unassembled WGS sequence"/>
</dbReference>
<feature type="coiled-coil region" evidence="1">
    <location>
        <begin position="303"/>
        <end position="351"/>
    </location>
</feature>
<dbReference type="EMBL" id="CAJZBQ010000038">
    <property type="protein sequence ID" value="CAG9325477.1"/>
    <property type="molecule type" value="Genomic_DNA"/>
</dbReference>
<gene>
    <name evidence="2" type="ORF">BSTOLATCC_MIC38730</name>
</gene>
<proteinExistence type="predicted"/>
<name>A0AAU9JIG1_9CILI</name>
<evidence type="ECO:0000313" key="2">
    <source>
        <dbReference type="EMBL" id="CAG9325477.1"/>
    </source>
</evidence>
<accession>A0AAU9JIG1</accession>
<feature type="coiled-coil region" evidence="1">
    <location>
        <begin position="137"/>
        <end position="164"/>
    </location>
</feature>
<organism evidence="2 3">
    <name type="scientific">Blepharisma stoltei</name>
    <dbReference type="NCBI Taxonomy" id="1481888"/>
    <lineage>
        <taxon>Eukaryota</taxon>
        <taxon>Sar</taxon>
        <taxon>Alveolata</taxon>
        <taxon>Ciliophora</taxon>
        <taxon>Postciliodesmatophora</taxon>
        <taxon>Heterotrichea</taxon>
        <taxon>Heterotrichida</taxon>
        <taxon>Blepharismidae</taxon>
        <taxon>Blepharisma</taxon>
    </lineage>
</organism>
<evidence type="ECO:0000313" key="3">
    <source>
        <dbReference type="Proteomes" id="UP001162131"/>
    </source>
</evidence>
<comment type="caution">
    <text evidence="2">The sequence shown here is derived from an EMBL/GenBank/DDBJ whole genome shotgun (WGS) entry which is preliminary data.</text>
</comment>
<sequence length="435" mass="50244">MKPQDNAMTSRKATRLRFLEQESDHLFAYKIDLEKVLTKTKEVLNDLLSAKVYSSSQQLDGSCEDTASTSNILFKSVEVTAAENMELFNSICKAHYARDTIDAKVLISQQITEEYSRKEEEILGELDEQINDLKYLLEKKVNRINLLNSKVKDMEDHQAKLNSECTLLLPLNSDSLKVHVQMEYLKEKLLKRLKELQFCEMQKDELKVHAAGLEEKIRKYLLLVKNPLLKKKKYINAQENSQENIIVDSLNASNSCEAIFPDNFLIEAEKGIIPNLDYGSLHQKDKVSIIDINSGKSRIREKVKEMQAMCSKKSEDLNNLRQLVRDQDANIKNLVSQIKFLTEESSEQENVNNQRKRKKAMSNPLEYLSGNNEEIQNKIKEMPKIQIYEAENIEDMDEEEDYYPNELVSFIASDVAKCEFEEPDSLLVGYINEIH</sequence>
<protein>
    <submittedName>
        <fullName evidence="2">Uncharacterized protein</fullName>
    </submittedName>
</protein>
<reference evidence="2" key="1">
    <citation type="submission" date="2021-09" db="EMBL/GenBank/DDBJ databases">
        <authorList>
            <consortium name="AG Swart"/>
            <person name="Singh M."/>
            <person name="Singh A."/>
            <person name="Seah K."/>
            <person name="Emmerich C."/>
        </authorList>
    </citation>
    <scope>NUCLEOTIDE SEQUENCE</scope>
    <source>
        <strain evidence="2">ATCC30299</strain>
    </source>
</reference>